<reference evidence="1" key="2">
    <citation type="journal article" date="2015" name="Data Brief">
        <title>Shoot transcriptome of the giant reed, Arundo donax.</title>
        <authorList>
            <person name="Barrero R.A."/>
            <person name="Guerrero F.D."/>
            <person name="Moolhuijzen P."/>
            <person name="Goolsby J.A."/>
            <person name="Tidwell J."/>
            <person name="Bellgard S.E."/>
            <person name="Bellgard M.I."/>
        </authorList>
    </citation>
    <scope>NUCLEOTIDE SEQUENCE</scope>
    <source>
        <tissue evidence="1">Shoot tissue taken approximately 20 cm above the soil surface</tissue>
    </source>
</reference>
<organism evidence="1">
    <name type="scientific">Arundo donax</name>
    <name type="common">Giant reed</name>
    <name type="synonym">Donax arundinaceus</name>
    <dbReference type="NCBI Taxonomy" id="35708"/>
    <lineage>
        <taxon>Eukaryota</taxon>
        <taxon>Viridiplantae</taxon>
        <taxon>Streptophyta</taxon>
        <taxon>Embryophyta</taxon>
        <taxon>Tracheophyta</taxon>
        <taxon>Spermatophyta</taxon>
        <taxon>Magnoliopsida</taxon>
        <taxon>Liliopsida</taxon>
        <taxon>Poales</taxon>
        <taxon>Poaceae</taxon>
        <taxon>PACMAD clade</taxon>
        <taxon>Arundinoideae</taxon>
        <taxon>Arundineae</taxon>
        <taxon>Arundo</taxon>
    </lineage>
</organism>
<protein>
    <submittedName>
        <fullName evidence="1">Uncharacterized protein</fullName>
    </submittedName>
</protein>
<evidence type="ECO:0000313" key="1">
    <source>
        <dbReference type="EMBL" id="JAD72068.1"/>
    </source>
</evidence>
<dbReference type="AlphaFoldDB" id="A0A0A9CC97"/>
<accession>A0A0A9CC97</accession>
<reference evidence="1" key="1">
    <citation type="submission" date="2014-09" db="EMBL/GenBank/DDBJ databases">
        <authorList>
            <person name="Magalhaes I.L.F."/>
            <person name="Oliveira U."/>
            <person name="Santos F.R."/>
            <person name="Vidigal T.H.D.A."/>
            <person name="Brescovit A.D."/>
            <person name="Santos A.J."/>
        </authorList>
    </citation>
    <scope>NUCLEOTIDE SEQUENCE</scope>
    <source>
        <tissue evidence="1">Shoot tissue taken approximately 20 cm above the soil surface</tissue>
    </source>
</reference>
<dbReference type="EMBL" id="GBRH01225827">
    <property type="protein sequence ID" value="JAD72068.1"/>
    <property type="molecule type" value="Transcribed_RNA"/>
</dbReference>
<sequence>MYHHWVSPKCLGSYPVPRSQQATLHYYT</sequence>
<proteinExistence type="predicted"/>
<name>A0A0A9CC97_ARUDO</name>